<accession>A0A6A2W1W8</accession>
<organism evidence="1 2">
    <name type="scientific">Bifidobacterium apri</name>
    <dbReference type="NCBI Taxonomy" id="1769423"/>
    <lineage>
        <taxon>Bacteria</taxon>
        <taxon>Bacillati</taxon>
        <taxon>Actinomycetota</taxon>
        <taxon>Actinomycetes</taxon>
        <taxon>Bifidobacteriales</taxon>
        <taxon>Bifidobacteriaceae</taxon>
        <taxon>Bifidobacterium</taxon>
    </lineage>
</organism>
<dbReference type="EMBL" id="WBSO01000029">
    <property type="protein sequence ID" value="KAB8291522.1"/>
    <property type="molecule type" value="Genomic_DNA"/>
</dbReference>
<reference evidence="1 2" key="1">
    <citation type="submission" date="2019-09" db="EMBL/GenBank/DDBJ databases">
        <title>Characterization of the phylogenetic diversity of two novel species belonging to the genus Bifidobacterium: Bifidobacterium cebidarum sp. nov. and Bifidobacterium leontopitheci sp. nov.</title>
        <authorList>
            <person name="Lugli G.A."/>
            <person name="Duranti S."/>
            <person name="Milani C."/>
            <person name="Turroni F."/>
            <person name="Ventura M."/>
        </authorList>
    </citation>
    <scope>NUCLEOTIDE SEQUENCE [LARGE SCALE GENOMIC DNA]</scope>
    <source>
        <strain evidence="1 2">DSM 100238</strain>
    </source>
</reference>
<gene>
    <name evidence="1" type="ORF">DSM100238_1839</name>
</gene>
<comment type="caution">
    <text evidence="1">The sequence shown here is derived from an EMBL/GenBank/DDBJ whole genome shotgun (WGS) entry which is preliminary data.</text>
</comment>
<proteinExistence type="predicted"/>
<evidence type="ECO:0000313" key="1">
    <source>
        <dbReference type="EMBL" id="KAB8291522.1"/>
    </source>
</evidence>
<keyword evidence="2" id="KW-1185">Reference proteome</keyword>
<sequence>MANDDKTTGLQAVIEDLAREFNDKINDDDIPPEMFSTAFTAMRTLYRCIQRCQRELEREQYVRDAALERVLDALDAKFQAVKAKCPIDAMDSTNPEDHRMRGRLDAYATAYNIVLEILEPREKTRWTKGETDE</sequence>
<dbReference type="RefSeq" id="WP_152356345.1">
    <property type="nucleotide sequence ID" value="NZ_JBHLXF010000001.1"/>
</dbReference>
<dbReference type="Proteomes" id="UP000440041">
    <property type="component" value="Unassembled WGS sequence"/>
</dbReference>
<evidence type="ECO:0000313" key="2">
    <source>
        <dbReference type="Proteomes" id="UP000440041"/>
    </source>
</evidence>
<protein>
    <submittedName>
        <fullName evidence="1">Uncharacterized protein</fullName>
    </submittedName>
</protein>
<name>A0A6A2W1W8_9BIFI</name>
<dbReference type="AlphaFoldDB" id="A0A6A2W1W8"/>